<gene>
    <name evidence="2" type="ORF">E0486_16895</name>
</gene>
<dbReference type="Proteomes" id="UP000295164">
    <property type="component" value="Unassembled WGS sequence"/>
</dbReference>
<evidence type="ECO:0000256" key="1">
    <source>
        <dbReference type="SAM" id="Coils"/>
    </source>
</evidence>
<evidence type="ECO:0000313" key="2">
    <source>
        <dbReference type="EMBL" id="TCZ66296.1"/>
    </source>
</evidence>
<organism evidence="2 3">
    <name type="scientific">Flaviaesturariibacter aridisoli</name>
    <dbReference type="NCBI Taxonomy" id="2545761"/>
    <lineage>
        <taxon>Bacteria</taxon>
        <taxon>Pseudomonadati</taxon>
        <taxon>Bacteroidota</taxon>
        <taxon>Chitinophagia</taxon>
        <taxon>Chitinophagales</taxon>
        <taxon>Chitinophagaceae</taxon>
        <taxon>Flaviaestuariibacter</taxon>
    </lineage>
</organism>
<dbReference type="AlphaFoldDB" id="A0A4R4DTY8"/>
<name>A0A4R4DTY8_9BACT</name>
<proteinExistence type="predicted"/>
<dbReference type="SUPFAM" id="SSF56954">
    <property type="entry name" value="Outer membrane efflux proteins (OEP)"/>
    <property type="match status" value="1"/>
</dbReference>
<sequence length="427" mass="48843">MEILSERSKIRRGAPRCRLLLFLLALLAATGGRAQTRDLPYFIEEARASSPALRDLQGQLTAARIDSLLLQAARRTQVAFQSTNSYAPIIRGVGYDEAITNIANVSALLQATRNFSTRGAVQAQLQTIALQRQALMDTLRLSQQDLVRTITDQYITAYGDQVTADFGHEIYLLMRREEEALKKLTEKGVYKQVDYLSFYVTMQQQDLAALQAGIQYAADFLTLNYLAGIVDTSVLRLEPPRLPDSLPDFYGSVFYTRYRTDSLRLANERSLLRYQYKPKVGAYTDAGYQSSLQNTAWRNFGFSFGLSLLVPIYDGHQRQLREQQLDIRERSRVNSRDFYVRQYTMQVAQLRKQLQSIDQLNVRLQKQIEFSRTLIEANGKLLQVGDITMKDYVTAINNYLNAQNLLRQNTLGRLKVLSQLNYWNAKP</sequence>
<feature type="coiled-coil region" evidence="1">
    <location>
        <begin position="340"/>
        <end position="367"/>
    </location>
</feature>
<keyword evidence="1" id="KW-0175">Coiled coil</keyword>
<dbReference type="EMBL" id="SKFH01000045">
    <property type="protein sequence ID" value="TCZ66296.1"/>
    <property type="molecule type" value="Genomic_DNA"/>
</dbReference>
<keyword evidence="3" id="KW-1185">Reference proteome</keyword>
<dbReference type="OrthoDB" id="1091220at2"/>
<protein>
    <submittedName>
        <fullName evidence="2">TolC family protein</fullName>
    </submittedName>
</protein>
<accession>A0A4R4DTY8</accession>
<dbReference type="GO" id="GO:0015562">
    <property type="term" value="F:efflux transmembrane transporter activity"/>
    <property type="evidence" value="ECO:0007669"/>
    <property type="project" value="InterPro"/>
</dbReference>
<comment type="caution">
    <text evidence="2">The sequence shown here is derived from an EMBL/GenBank/DDBJ whole genome shotgun (WGS) entry which is preliminary data.</text>
</comment>
<evidence type="ECO:0000313" key="3">
    <source>
        <dbReference type="Proteomes" id="UP000295164"/>
    </source>
</evidence>
<dbReference type="Gene3D" id="1.20.1600.10">
    <property type="entry name" value="Outer membrane efflux proteins (OEP)"/>
    <property type="match status" value="1"/>
</dbReference>
<reference evidence="2 3" key="1">
    <citation type="submission" date="2019-03" db="EMBL/GenBank/DDBJ databases">
        <authorList>
            <person name="Kim M.K.M."/>
        </authorList>
    </citation>
    <scope>NUCLEOTIDE SEQUENCE [LARGE SCALE GENOMIC DNA]</scope>
    <source>
        <strain evidence="2 3">17J68-15</strain>
    </source>
</reference>